<organism evidence="1 2">
    <name type="scientific">Eubacterium multiforme</name>
    <dbReference type="NCBI Taxonomy" id="83339"/>
    <lineage>
        <taxon>Bacteria</taxon>
        <taxon>Bacillati</taxon>
        <taxon>Bacillota</taxon>
        <taxon>Clostridia</taxon>
        <taxon>Eubacteriales</taxon>
        <taxon>Eubacteriaceae</taxon>
        <taxon>Eubacterium</taxon>
    </lineage>
</organism>
<sequence>MNIKKTGKFAVLVAAATALVATLVNDKKRKEESLNKDDNE</sequence>
<gene>
    <name evidence="1" type="ORF">J2S18_001607</name>
</gene>
<evidence type="ECO:0000313" key="1">
    <source>
        <dbReference type="EMBL" id="MDQ0149676.1"/>
    </source>
</evidence>
<accession>A0ABT9UTM7</accession>
<name>A0ABT9UTM7_9FIRM</name>
<protein>
    <submittedName>
        <fullName evidence="1">Uncharacterized protein</fullName>
    </submittedName>
</protein>
<evidence type="ECO:0000313" key="2">
    <source>
        <dbReference type="Proteomes" id="UP001228504"/>
    </source>
</evidence>
<keyword evidence="2" id="KW-1185">Reference proteome</keyword>
<dbReference type="EMBL" id="JAUSUF010000004">
    <property type="protein sequence ID" value="MDQ0149676.1"/>
    <property type="molecule type" value="Genomic_DNA"/>
</dbReference>
<proteinExistence type="predicted"/>
<dbReference type="RefSeq" id="WP_307485417.1">
    <property type="nucleotide sequence ID" value="NZ_JAUSUF010000004.1"/>
</dbReference>
<reference evidence="1 2" key="1">
    <citation type="submission" date="2023-07" db="EMBL/GenBank/DDBJ databases">
        <title>Genomic Encyclopedia of Type Strains, Phase IV (KMG-IV): sequencing the most valuable type-strain genomes for metagenomic binning, comparative biology and taxonomic classification.</title>
        <authorList>
            <person name="Goeker M."/>
        </authorList>
    </citation>
    <scope>NUCLEOTIDE SEQUENCE [LARGE SCALE GENOMIC DNA]</scope>
    <source>
        <strain evidence="1 2">DSM 20694</strain>
    </source>
</reference>
<comment type="caution">
    <text evidence="1">The sequence shown here is derived from an EMBL/GenBank/DDBJ whole genome shotgun (WGS) entry which is preliminary data.</text>
</comment>
<dbReference type="Proteomes" id="UP001228504">
    <property type="component" value="Unassembled WGS sequence"/>
</dbReference>